<dbReference type="InterPro" id="IPR036388">
    <property type="entry name" value="WH-like_DNA-bd_sf"/>
</dbReference>
<dbReference type="Pfam" id="PF00486">
    <property type="entry name" value="Trans_reg_C"/>
    <property type="match status" value="1"/>
</dbReference>
<dbReference type="InterPro" id="IPR001867">
    <property type="entry name" value="OmpR/PhoB-type_DNA-bd"/>
</dbReference>
<dbReference type="PANTHER" id="PTHR48111">
    <property type="entry name" value="REGULATOR OF RPOS"/>
    <property type="match status" value="1"/>
</dbReference>
<dbReference type="GO" id="GO:0005829">
    <property type="term" value="C:cytosol"/>
    <property type="evidence" value="ECO:0007669"/>
    <property type="project" value="TreeGrafter"/>
</dbReference>
<dbReference type="PROSITE" id="PS50110">
    <property type="entry name" value="RESPONSE_REGULATORY"/>
    <property type="match status" value="1"/>
</dbReference>
<dbReference type="CDD" id="cd17574">
    <property type="entry name" value="REC_OmpR"/>
    <property type="match status" value="1"/>
</dbReference>
<protein>
    <submittedName>
        <fullName evidence="10">Putative alkaline phosphatase synthesis transcriptional regulatory protein PhoP</fullName>
    </submittedName>
</protein>
<dbReference type="GO" id="GO:0000976">
    <property type="term" value="F:transcription cis-regulatory region binding"/>
    <property type="evidence" value="ECO:0007669"/>
    <property type="project" value="TreeGrafter"/>
</dbReference>
<keyword evidence="11" id="KW-1185">Reference proteome</keyword>
<evidence type="ECO:0000259" key="8">
    <source>
        <dbReference type="PROSITE" id="PS50110"/>
    </source>
</evidence>
<dbReference type="InterPro" id="IPR011006">
    <property type="entry name" value="CheY-like_superfamily"/>
</dbReference>
<dbReference type="Pfam" id="PF00072">
    <property type="entry name" value="Response_reg"/>
    <property type="match status" value="1"/>
</dbReference>
<name>U7V918_9FUSO</name>
<dbReference type="HOGENOM" id="CLU_000445_30_3_0"/>
<dbReference type="SMART" id="SM00448">
    <property type="entry name" value="REC"/>
    <property type="match status" value="1"/>
</dbReference>
<gene>
    <name evidence="10" type="ORF">HMPREF0202_02063</name>
</gene>
<keyword evidence="1 6" id="KW-0597">Phosphoprotein</keyword>
<keyword evidence="2" id="KW-0902">Two-component regulatory system</keyword>
<evidence type="ECO:0000313" key="11">
    <source>
        <dbReference type="Proteomes" id="UP000017081"/>
    </source>
</evidence>
<keyword evidence="5" id="KW-0804">Transcription</keyword>
<feature type="modified residue" description="4-aspartylphosphate" evidence="6">
    <location>
        <position position="51"/>
    </location>
</feature>
<dbReference type="RefSeq" id="WP_023051596.1">
    <property type="nucleotide sequence ID" value="NZ_CP173060.2"/>
</dbReference>
<dbReference type="InterPro" id="IPR039420">
    <property type="entry name" value="WalR-like"/>
</dbReference>
<sequence length="218" mass="25516">MKILIIEDNKAIAEMLKNFFDSENWETSIFHEGYDALENFYLIKPDLVILDWMLPTISGIDLCKELKLANPSTPIIMLTAKSHDLDEITGFNSGADDYMRKPFNPKILLLRIKSLLSRKEKHQVKIDENSYLDLSKKQVFNNNSPINLSPKEYELLLYLGENKDRYFSREQLIEYIWGFDFDGDFRTVDTHITNLRKKLQLENLKNKRGIGYSLVSEK</sequence>
<reference evidence="10 11" key="1">
    <citation type="submission" date="2013-08" db="EMBL/GenBank/DDBJ databases">
        <authorList>
            <person name="Weinstock G."/>
            <person name="Sodergren E."/>
            <person name="Wylie T."/>
            <person name="Fulton L."/>
            <person name="Fulton R."/>
            <person name="Fronick C."/>
            <person name="O'Laughlin M."/>
            <person name="Godfrey J."/>
            <person name="Miner T."/>
            <person name="Herter B."/>
            <person name="Appelbaum E."/>
            <person name="Cordes M."/>
            <person name="Lek S."/>
            <person name="Wollam A."/>
            <person name="Pepin K.H."/>
            <person name="Palsikar V.B."/>
            <person name="Mitreva M."/>
            <person name="Wilson R.K."/>
        </authorList>
    </citation>
    <scope>NUCLEOTIDE SEQUENCE [LARGE SCALE GENOMIC DNA]</scope>
    <source>
        <strain evidence="10 11">ATCC BAA-474</strain>
    </source>
</reference>
<dbReference type="PROSITE" id="PS51755">
    <property type="entry name" value="OMPR_PHOB"/>
    <property type="match status" value="1"/>
</dbReference>
<dbReference type="PATRIC" id="fig|1319815.3.peg.1986"/>
<keyword evidence="3" id="KW-0805">Transcription regulation</keyword>
<accession>U7V918</accession>
<dbReference type="Gene3D" id="1.10.10.10">
    <property type="entry name" value="Winged helix-like DNA-binding domain superfamily/Winged helix DNA-binding domain"/>
    <property type="match status" value="1"/>
</dbReference>
<dbReference type="SUPFAM" id="SSF46894">
    <property type="entry name" value="C-terminal effector domain of the bipartite response regulators"/>
    <property type="match status" value="1"/>
</dbReference>
<evidence type="ECO:0000256" key="7">
    <source>
        <dbReference type="PROSITE-ProRule" id="PRU01091"/>
    </source>
</evidence>
<dbReference type="InterPro" id="IPR016032">
    <property type="entry name" value="Sig_transdc_resp-reg_C-effctor"/>
</dbReference>
<evidence type="ECO:0000256" key="1">
    <source>
        <dbReference type="ARBA" id="ARBA00022553"/>
    </source>
</evidence>
<comment type="caution">
    <text evidence="10">The sequence shown here is derived from an EMBL/GenBank/DDBJ whole genome shotgun (WGS) entry which is preliminary data.</text>
</comment>
<proteinExistence type="predicted"/>
<dbReference type="eggNOG" id="COG0745">
    <property type="taxonomic scope" value="Bacteria"/>
</dbReference>
<dbReference type="Proteomes" id="UP000017081">
    <property type="component" value="Unassembled WGS sequence"/>
</dbReference>
<evidence type="ECO:0000259" key="9">
    <source>
        <dbReference type="PROSITE" id="PS51755"/>
    </source>
</evidence>
<dbReference type="EMBL" id="AXZF01000088">
    <property type="protein sequence ID" value="ERT68045.1"/>
    <property type="molecule type" value="Genomic_DNA"/>
</dbReference>
<evidence type="ECO:0000256" key="6">
    <source>
        <dbReference type="PROSITE-ProRule" id="PRU00169"/>
    </source>
</evidence>
<dbReference type="InterPro" id="IPR001789">
    <property type="entry name" value="Sig_transdc_resp-reg_receiver"/>
</dbReference>
<dbReference type="FunFam" id="3.40.50.2300:FF:000001">
    <property type="entry name" value="DNA-binding response regulator PhoB"/>
    <property type="match status" value="1"/>
</dbReference>
<evidence type="ECO:0000256" key="3">
    <source>
        <dbReference type="ARBA" id="ARBA00023015"/>
    </source>
</evidence>
<dbReference type="Gene3D" id="6.10.250.690">
    <property type="match status" value="1"/>
</dbReference>
<feature type="DNA-binding region" description="OmpR/PhoB-type" evidence="7">
    <location>
        <begin position="121"/>
        <end position="216"/>
    </location>
</feature>
<dbReference type="CDD" id="cd00383">
    <property type="entry name" value="trans_reg_C"/>
    <property type="match status" value="1"/>
</dbReference>
<evidence type="ECO:0000313" key="10">
    <source>
        <dbReference type="EMBL" id="ERT68045.1"/>
    </source>
</evidence>
<feature type="domain" description="OmpR/PhoB-type" evidence="9">
    <location>
        <begin position="121"/>
        <end position="216"/>
    </location>
</feature>
<organism evidence="10 11">
    <name type="scientific">Cetobacterium somerae ATCC BAA-474</name>
    <dbReference type="NCBI Taxonomy" id="1319815"/>
    <lineage>
        <taxon>Bacteria</taxon>
        <taxon>Fusobacteriati</taxon>
        <taxon>Fusobacteriota</taxon>
        <taxon>Fusobacteriia</taxon>
        <taxon>Fusobacteriales</taxon>
        <taxon>Fusobacteriaceae</taxon>
        <taxon>Cetobacterium</taxon>
    </lineage>
</organism>
<dbReference type="SMART" id="SM00862">
    <property type="entry name" value="Trans_reg_C"/>
    <property type="match status" value="1"/>
</dbReference>
<dbReference type="GO" id="GO:0032993">
    <property type="term" value="C:protein-DNA complex"/>
    <property type="evidence" value="ECO:0007669"/>
    <property type="project" value="TreeGrafter"/>
</dbReference>
<dbReference type="SUPFAM" id="SSF52172">
    <property type="entry name" value="CheY-like"/>
    <property type="match status" value="1"/>
</dbReference>
<dbReference type="Gene3D" id="3.40.50.2300">
    <property type="match status" value="1"/>
</dbReference>
<dbReference type="GO" id="GO:0000156">
    <property type="term" value="F:phosphorelay response regulator activity"/>
    <property type="evidence" value="ECO:0007669"/>
    <property type="project" value="TreeGrafter"/>
</dbReference>
<evidence type="ECO:0000256" key="2">
    <source>
        <dbReference type="ARBA" id="ARBA00023012"/>
    </source>
</evidence>
<dbReference type="PANTHER" id="PTHR48111:SF40">
    <property type="entry name" value="PHOSPHATE REGULON TRANSCRIPTIONAL REGULATORY PROTEIN PHOB"/>
    <property type="match status" value="1"/>
</dbReference>
<dbReference type="AlphaFoldDB" id="U7V918"/>
<dbReference type="STRING" id="1319815.HMPREF0202_02063"/>
<dbReference type="GO" id="GO:0006355">
    <property type="term" value="P:regulation of DNA-templated transcription"/>
    <property type="evidence" value="ECO:0007669"/>
    <property type="project" value="InterPro"/>
</dbReference>
<evidence type="ECO:0000256" key="4">
    <source>
        <dbReference type="ARBA" id="ARBA00023125"/>
    </source>
</evidence>
<keyword evidence="4 7" id="KW-0238">DNA-binding</keyword>
<feature type="domain" description="Response regulatory" evidence="8">
    <location>
        <begin position="2"/>
        <end position="116"/>
    </location>
</feature>
<evidence type="ECO:0000256" key="5">
    <source>
        <dbReference type="ARBA" id="ARBA00023163"/>
    </source>
</evidence>